<evidence type="ECO:0000256" key="2">
    <source>
        <dbReference type="ARBA" id="ARBA00022475"/>
    </source>
</evidence>
<comment type="similarity">
    <text evidence="6">Belongs to the TVP38/TMEM64 family.</text>
</comment>
<feature type="transmembrane region" description="Helical" evidence="6">
    <location>
        <begin position="189"/>
        <end position="207"/>
    </location>
</feature>
<feature type="transmembrane region" description="Helical" evidence="6">
    <location>
        <begin position="67"/>
        <end position="100"/>
    </location>
</feature>
<organism evidence="8 9">
    <name type="scientific">Candidatus Roizmanbacteria bacterium GW2011_GWC2_41_7</name>
    <dbReference type="NCBI Taxonomy" id="1618487"/>
    <lineage>
        <taxon>Bacteria</taxon>
        <taxon>Candidatus Roizmaniibacteriota</taxon>
    </lineage>
</organism>
<feature type="transmembrane region" description="Helical" evidence="6">
    <location>
        <begin position="38"/>
        <end position="61"/>
    </location>
</feature>
<feature type="domain" description="VTT" evidence="7">
    <location>
        <begin position="66"/>
        <end position="180"/>
    </location>
</feature>
<dbReference type="PANTHER" id="PTHR12677:SF59">
    <property type="entry name" value="GOLGI APPARATUS MEMBRANE PROTEIN TVP38-RELATED"/>
    <property type="match status" value="1"/>
</dbReference>
<dbReference type="EMBL" id="LCBY01000002">
    <property type="protein sequence ID" value="KKS23152.1"/>
    <property type="molecule type" value="Genomic_DNA"/>
</dbReference>
<evidence type="ECO:0000259" key="7">
    <source>
        <dbReference type="Pfam" id="PF09335"/>
    </source>
</evidence>
<evidence type="ECO:0000256" key="6">
    <source>
        <dbReference type="RuleBase" id="RU366058"/>
    </source>
</evidence>
<comment type="caution">
    <text evidence="8">The sequence shown here is derived from an EMBL/GenBank/DDBJ whole genome shotgun (WGS) entry which is preliminary data.</text>
</comment>
<evidence type="ECO:0000256" key="1">
    <source>
        <dbReference type="ARBA" id="ARBA00004651"/>
    </source>
</evidence>
<keyword evidence="2 6" id="KW-1003">Cell membrane</keyword>
<accession>A0A0G0XFF0</accession>
<reference evidence="8 9" key="1">
    <citation type="journal article" date="2015" name="Nature">
        <title>rRNA introns, odd ribosomes, and small enigmatic genomes across a large radiation of phyla.</title>
        <authorList>
            <person name="Brown C.T."/>
            <person name="Hug L.A."/>
            <person name="Thomas B.C."/>
            <person name="Sharon I."/>
            <person name="Castelle C.J."/>
            <person name="Singh A."/>
            <person name="Wilkins M.J."/>
            <person name="Williams K.H."/>
            <person name="Banfield J.F."/>
        </authorList>
    </citation>
    <scope>NUCLEOTIDE SEQUENCE [LARGE SCALE GENOMIC DNA]</scope>
</reference>
<evidence type="ECO:0000313" key="8">
    <source>
        <dbReference type="EMBL" id="KKS23152.1"/>
    </source>
</evidence>
<feature type="transmembrane region" description="Helical" evidence="6">
    <location>
        <begin position="121"/>
        <end position="139"/>
    </location>
</feature>
<protein>
    <recommendedName>
        <fullName evidence="6">TVP38/TMEM64 family membrane protein</fullName>
    </recommendedName>
</protein>
<sequence>MQKTKLFWYVLTIAPILLLVIGYLYPSSFFSNQQKLRNFIVSFGSMAPLVFITIQIIQVVLTPISHYVVGLLGGFMFGVWPGFLYNWIGRMIGSLIAFYLGRKFGRNIVKHVVKEKNIDKYDNFFAKGALVLFLMYFLPAFPDDELSYLAGFSTMKAQVYIPIMMIGHVGGSLGLAYAGNGISYKDPLFIFLSLVTFLGGAVFVFNYKKLQITHSIYDK</sequence>
<dbReference type="AlphaFoldDB" id="A0A0G0XFF0"/>
<dbReference type="PANTHER" id="PTHR12677">
    <property type="entry name" value="GOLGI APPARATUS MEMBRANE PROTEIN TVP38-RELATED"/>
    <property type="match status" value="1"/>
</dbReference>
<dbReference type="Pfam" id="PF09335">
    <property type="entry name" value="VTT_dom"/>
    <property type="match status" value="1"/>
</dbReference>
<name>A0A0G0XFF0_9BACT</name>
<feature type="transmembrane region" description="Helical" evidence="6">
    <location>
        <begin position="159"/>
        <end position="177"/>
    </location>
</feature>
<keyword evidence="4 6" id="KW-1133">Transmembrane helix</keyword>
<evidence type="ECO:0000256" key="5">
    <source>
        <dbReference type="ARBA" id="ARBA00023136"/>
    </source>
</evidence>
<keyword evidence="3 6" id="KW-0812">Transmembrane</keyword>
<evidence type="ECO:0000256" key="3">
    <source>
        <dbReference type="ARBA" id="ARBA00022692"/>
    </source>
</evidence>
<dbReference type="Proteomes" id="UP000034371">
    <property type="component" value="Unassembled WGS sequence"/>
</dbReference>
<proteinExistence type="inferred from homology"/>
<dbReference type="InterPro" id="IPR032816">
    <property type="entry name" value="VTT_dom"/>
</dbReference>
<dbReference type="InterPro" id="IPR015414">
    <property type="entry name" value="TMEM64"/>
</dbReference>
<gene>
    <name evidence="8" type="ORF">UU78_C0002G0005</name>
</gene>
<comment type="subcellular location">
    <subcellularLocation>
        <location evidence="1 6">Cell membrane</location>
        <topology evidence="1 6">Multi-pass membrane protein</topology>
    </subcellularLocation>
</comment>
<evidence type="ECO:0000256" key="4">
    <source>
        <dbReference type="ARBA" id="ARBA00022989"/>
    </source>
</evidence>
<dbReference type="GO" id="GO:0005886">
    <property type="term" value="C:plasma membrane"/>
    <property type="evidence" value="ECO:0007669"/>
    <property type="project" value="UniProtKB-SubCell"/>
</dbReference>
<feature type="transmembrane region" description="Helical" evidence="6">
    <location>
        <begin position="6"/>
        <end position="26"/>
    </location>
</feature>
<keyword evidence="5 6" id="KW-0472">Membrane</keyword>
<evidence type="ECO:0000313" key="9">
    <source>
        <dbReference type="Proteomes" id="UP000034371"/>
    </source>
</evidence>